<reference evidence="1 2" key="1">
    <citation type="submission" date="2007-08" db="EMBL/GenBank/DDBJ databases">
        <authorList>
            <consortium name="The Vibrio harveyi Genome Sequencing Project"/>
            <person name="Bassler B."/>
            <person name="Clifton S.W."/>
            <person name="Fulton L."/>
            <person name="Delehaunty K."/>
            <person name="Fronick C."/>
            <person name="Harrison M."/>
            <person name="Markivic C."/>
            <person name="Fulton R."/>
            <person name="Tin-Wollam A.-M."/>
            <person name="Shah N."/>
            <person name="Pepin K."/>
            <person name="Nash W."/>
            <person name="Thiruvilangam P."/>
            <person name="Bhonagiri V."/>
            <person name="Waters C."/>
            <person name="Tu K.C."/>
            <person name="Irgon J."/>
            <person name="Wilson R.K."/>
        </authorList>
    </citation>
    <scope>NUCLEOTIDE SEQUENCE [LARGE SCALE GENOMIC DNA]</scope>
    <source>
        <strain evidence="2">ATCC BAA-1116 / BB120</strain>
    </source>
</reference>
<proteinExistence type="predicted"/>
<gene>
    <name evidence="1" type="ordered locus">VIBHAR_07018</name>
</gene>
<accession>A7N835</accession>
<name>A7N835_VIBC1</name>
<protein>
    <submittedName>
        <fullName evidence="1">Uncharacterized protein</fullName>
    </submittedName>
</protein>
<dbReference type="EMBL" id="CP000790">
    <property type="protein sequence ID" value="ABU74892.1"/>
    <property type="molecule type" value="Genomic_DNA"/>
</dbReference>
<dbReference type="KEGG" id="vha:VIBHAR_07018"/>
<organism evidence="1 2">
    <name type="scientific">Vibrio campbellii (strain ATCC BAA-1116)</name>
    <dbReference type="NCBI Taxonomy" id="2902295"/>
    <lineage>
        <taxon>Bacteria</taxon>
        <taxon>Pseudomonadati</taxon>
        <taxon>Pseudomonadota</taxon>
        <taxon>Gammaproteobacteria</taxon>
        <taxon>Vibrionales</taxon>
        <taxon>Vibrionaceae</taxon>
        <taxon>Vibrio</taxon>
    </lineage>
</organism>
<dbReference type="AlphaFoldDB" id="A7N835"/>
<evidence type="ECO:0000313" key="2">
    <source>
        <dbReference type="Proteomes" id="UP000008152"/>
    </source>
</evidence>
<dbReference type="PATRIC" id="fig|338187.36.peg.5843"/>
<evidence type="ECO:0000313" key="1">
    <source>
        <dbReference type="EMBL" id="ABU74892.1"/>
    </source>
</evidence>
<dbReference type="Proteomes" id="UP000008152">
    <property type="component" value="Chromosome II"/>
</dbReference>
<sequence>MGYKQTQMLERHFGALFVMTGGTLLDSDDHFLFK</sequence>